<dbReference type="EMBL" id="CP043451">
    <property type="protein sequence ID" value="QEM05685.1"/>
    <property type="molecule type" value="Genomic_DNA"/>
</dbReference>
<name>A0AAE6JIN7_9SPHI</name>
<keyword evidence="4" id="KW-1185">Reference proteome</keyword>
<dbReference type="Proteomes" id="UP000250557">
    <property type="component" value="Chromosome"/>
</dbReference>
<dbReference type="EMBL" id="CP071880">
    <property type="protein sequence ID" value="QTE51790.1"/>
    <property type="molecule type" value="Genomic_DNA"/>
</dbReference>
<evidence type="ECO:0000313" key="4">
    <source>
        <dbReference type="Proteomes" id="UP000663940"/>
    </source>
</evidence>
<organism evidence="1 3">
    <name type="scientific">Mucilaginibacter rubeus</name>
    <dbReference type="NCBI Taxonomy" id="2027860"/>
    <lineage>
        <taxon>Bacteria</taxon>
        <taxon>Pseudomonadati</taxon>
        <taxon>Bacteroidota</taxon>
        <taxon>Sphingobacteriia</taxon>
        <taxon>Sphingobacteriales</taxon>
        <taxon>Sphingobacteriaceae</taxon>
        <taxon>Mucilaginibacter</taxon>
    </lineage>
</organism>
<reference evidence="2 4" key="2">
    <citation type="submission" date="2021-03" db="EMBL/GenBank/DDBJ databases">
        <title>Mucilaginibacter strains isolated from gold and copper mining confer multi heavy-metal resistance.</title>
        <authorList>
            <person name="Li Y."/>
        </authorList>
    </citation>
    <scope>NUCLEOTIDE SEQUENCE [LARGE SCALE GENOMIC DNA]</scope>
    <source>
        <strain evidence="2 4">P2-4</strain>
    </source>
</reference>
<reference evidence="1 3" key="1">
    <citation type="submission" date="2019-08" db="EMBL/GenBank/DDBJ databases">
        <title>Comparative genome analysis confer to the adaptation heavy metal polluted environment.</title>
        <authorList>
            <person name="Li Y."/>
        </authorList>
    </citation>
    <scope>NUCLEOTIDE SEQUENCE [LARGE SCALE GENOMIC DNA]</scope>
    <source>
        <strain evidence="1 3">P2</strain>
    </source>
</reference>
<dbReference type="Gene3D" id="3.20.20.80">
    <property type="entry name" value="Glycosidases"/>
    <property type="match status" value="1"/>
</dbReference>
<dbReference type="Proteomes" id="UP000663940">
    <property type="component" value="Chromosome"/>
</dbReference>
<accession>A0AAE6JIN7</accession>
<gene>
    <name evidence="1" type="ORF">DIU31_020005</name>
    <name evidence="2" type="ORF">J3L21_07475</name>
</gene>
<evidence type="ECO:0000313" key="2">
    <source>
        <dbReference type="EMBL" id="QTE51790.1"/>
    </source>
</evidence>
<dbReference type="AlphaFoldDB" id="A0AAE6JIN7"/>
<protein>
    <submittedName>
        <fullName evidence="1">Uncharacterized protein</fullName>
    </submittedName>
</protein>
<proteinExistence type="predicted"/>
<sequence length="74" mass="8135">MVRLTDDHIICTFHFYEPFFFIYQGASKVGDQVSTTGVSFPYNAENFPALNPKAKNTSGESNTLCAPAMATINP</sequence>
<dbReference type="RefSeq" id="WP_112683094.1">
    <property type="nucleotide sequence ID" value="NZ_CP043451.1"/>
</dbReference>
<evidence type="ECO:0000313" key="3">
    <source>
        <dbReference type="Proteomes" id="UP000250557"/>
    </source>
</evidence>
<evidence type="ECO:0000313" key="1">
    <source>
        <dbReference type="EMBL" id="QEM05685.1"/>
    </source>
</evidence>